<organism evidence="1 2">
    <name type="scientific">Cupriavidus pauculus</name>
    <dbReference type="NCBI Taxonomy" id="82633"/>
    <lineage>
        <taxon>Bacteria</taxon>
        <taxon>Pseudomonadati</taxon>
        <taxon>Pseudomonadota</taxon>
        <taxon>Betaproteobacteria</taxon>
        <taxon>Burkholderiales</taxon>
        <taxon>Burkholderiaceae</taxon>
        <taxon>Cupriavidus</taxon>
    </lineage>
</organism>
<gene>
    <name evidence="1" type="ORF">CYJ10_29985</name>
</gene>
<dbReference type="EMBL" id="PJRP01000022">
    <property type="protein sequence ID" value="PLP96825.1"/>
    <property type="molecule type" value="Genomic_DNA"/>
</dbReference>
<protein>
    <submittedName>
        <fullName evidence="1">Uncharacterized protein</fullName>
    </submittedName>
</protein>
<reference evidence="1 2" key="1">
    <citation type="submission" date="2017-12" db="EMBL/GenBank/DDBJ databases">
        <title>Genome sequence of the active heterotrophic nitrifier-denitrifier, Cupriavidus pauculus UM1.</title>
        <authorList>
            <person name="Putonti C."/>
            <person name="Castignetti D."/>
        </authorList>
    </citation>
    <scope>NUCLEOTIDE SEQUENCE [LARGE SCALE GENOMIC DNA]</scope>
    <source>
        <strain evidence="1 2">UM1</strain>
    </source>
</reference>
<evidence type="ECO:0000313" key="1">
    <source>
        <dbReference type="EMBL" id="PLP96825.1"/>
    </source>
</evidence>
<accession>A0A2N5C3N7</accession>
<comment type="caution">
    <text evidence="1">The sequence shown here is derived from an EMBL/GenBank/DDBJ whole genome shotgun (WGS) entry which is preliminary data.</text>
</comment>
<proteinExistence type="predicted"/>
<sequence length="118" mass="12726">MLRIFTLGGPDGPLVAEFSTGAGMEPYYFLGARWNQQFQALQMLRDAMATGRREMVVDALDTGNVLRNVGGMNSTSAEETVVNMFEANNSADILGATFEVVIESDMLVDELAAVAAIM</sequence>
<name>A0A2N5C3N7_9BURK</name>
<dbReference type="Proteomes" id="UP000234341">
    <property type="component" value="Unassembled WGS sequence"/>
</dbReference>
<dbReference type="AlphaFoldDB" id="A0A2N5C3N7"/>
<evidence type="ECO:0000313" key="2">
    <source>
        <dbReference type="Proteomes" id="UP000234341"/>
    </source>
</evidence>